<reference evidence="2" key="1">
    <citation type="submission" date="2023-04" db="EMBL/GenBank/DDBJ databases">
        <title>Novel viruses in aedes, anopheles and culex mosquitoes from high pantanal, mato grosso state, Brazil 2019.</title>
        <authorList>
            <person name="Pavon J.A.R."/>
            <person name="Neves N.A.S."/>
            <person name="Pinho J.B."/>
            <person name="Patroca S."/>
            <person name="Cruz A.C.B."/>
            <person name="Medeiros D.B.A."/>
            <person name="Nunes M.R.T."/>
            <person name="Slhessarenko R.D."/>
        </authorList>
    </citation>
    <scope>NUCLEOTIDE SEQUENCE</scope>
    <source>
        <strain evidence="2">JARP25</strain>
    </source>
</reference>
<proteinExistence type="predicted"/>
<feature type="compositionally biased region" description="Polar residues" evidence="1">
    <location>
        <begin position="321"/>
        <end position="333"/>
    </location>
</feature>
<feature type="region of interest" description="Disordered" evidence="1">
    <location>
        <begin position="319"/>
        <end position="418"/>
    </location>
</feature>
<feature type="compositionally biased region" description="Basic and acidic residues" evidence="1">
    <location>
        <begin position="347"/>
        <end position="356"/>
    </location>
</feature>
<organism evidence="2">
    <name type="scientific">Pitica errantivirus</name>
    <dbReference type="NCBI Taxonomy" id="3078414"/>
    <lineage>
        <taxon>Viruses</taxon>
        <taxon>Riboviria</taxon>
        <taxon>Pararnavirae</taxon>
        <taxon>Artverviricota</taxon>
        <taxon>Revtraviricetes</taxon>
        <taxon>Ortervirales</taxon>
        <taxon>Metaviridae</taxon>
        <taxon>Errantivirus</taxon>
    </lineage>
</organism>
<sequence>MPKIPKIPSALKKTRHLLSNVLQNNNCDSSDSEESSNSSDSGDFAHIPIESTPSLENLCLEEKDDMEEIAKALTKITEQMEEFAKKQTKHDDMFLDIHRHLNGESSSQFNHTPYPAPTADPTLHATNFELLFKIPDPIKMIPTFDGNAKQLNVWLATAEDTLNAFKDHVSPLQFKMYVTAVISKIQGKARDTICIAGNPDNFDVVKEILLNSLGDRQELSTYKCQLWQFKMHEKMSIHKYYEKSKEIVQNIKSLAKQNEKYRKNWDAINDFIEEDALAAFIAGLNEHYFGYAQAAGPKDVEAAYAFLCKFRSKEIMAHGMTPNNKTKKQLPQTRDSEKKFNNPNKYQRKENTKDEPEPMDTSTTRSRLTINRRPILNNHETTKNDSEDEQKDDERTDAESDDDLDLNFHIASATRKPV</sequence>
<feature type="region of interest" description="Disordered" evidence="1">
    <location>
        <begin position="22"/>
        <end position="47"/>
    </location>
</feature>
<evidence type="ECO:0000313" key="2">
    <source>
        <dbReference type="EMBL" id="WNO13944.1"/>
    </source>
</evidence>
<name>A0AB38Z250_9VIRU</name>
<evidence type="ECO:0000256" key="1">
    <source>
        <dbReference type="SAM" id="MobiDB-lite"/>
    </source>
</evidence>
<dbReference type="EMBL" id="OQ968293">
    <property type="protein sequence ID" value="WNO13944.1"/>
    <property type="molecule type" value="Genomic_RNA"/>
</dbReference>
<feature type="compositionally biased region" description="Polar residues" evidence="1">
    <location>
        <begin position="360"/>
        <end position="369"/>
    </location>
</feature>
<feature type="compositionally biased region" description="Low complexity" evidence="1">
    <location>
        <begin position="24"/>
        <end position="42"/>
    </location>
</feature>
<protein>
    <submittedName>
        <fullName evidence="2">Gag protein</fullName>
    </submittedName>
</protein>
<accession>A0AB38Z250</accession>